<dbReference type="GO" id="GO:0004553">
    <property type="term" value="F:hydrolase activity, hydrolyzing O-glycosyl compounds"/>
    <property type="evidence" value="ECO:0007669"/>
    <property type="project" value="InterPro"/>
</dbReference>
<name>A0A6S6THB7_9GAMM</name>
<feature type="signal peptide" evidence="1">
    <location>
        <begin position="1"/>
        <end position="31"/>
    </location>
</feature>
<proteinExistence type="predicted"/>
<dbReference type="Pfam" id="PF06452">
    <property type="entry name" value="CBM9_1"/>
    <property type="match status" value="1"/>
</dbReference>
<dbReference type="Gene3D" id="2.60.40.1190">
    <property type="match status" value="1"/>
</dbReference>
<keyword evidence="1" id="KW-0732">Signal</keyword>
<organism evidence="3">
    <name type="scientific">uncultured Thiotrichaceae bacterium</name>
    <dbReference type="NCBI Taxonomy" id="298394"/>
    <lineage>
        <taxon>Bacteria</taxon>
        <taxon>Pseudomonadati</taxon>
        <taxon>Pseudomonadota</taxon>
        <taxon>Gammaproteobacteria</taxon>
        <taxon>Thiotrichales</taxon>
        <taxon>Thiotrichaceae</taxon>
        <taxon>environmental samples</taxon>
    </lineage>
</organism>
<feature type="chain" id="PRO_5028029475" evidence="1">
    <location>
        <begin position="32"/>
        <end position="766"/>
    </location>
</feature>
<dbReference type="AlphaFoldDB" id="A0A6S6THB7"/>
<dbReference type="SUPFAM" id="SSF49344">
    <property type="entry name" value="CBD9-like"/>
    <property type="match status" value="1"/>
</dbReference>
<sequence>MNKKSKYCHLPNVFLAFLLGMLLLGSNMALANQNILSPLGINTNEALEVDSSIPFVDLFRLALPFDEARPWFTKGNIRYDRNGWPMQLNRGQAGTRFLSHIPPAALPKGNYTVLYDGQGEMTYGASAKLVKRLPGKDVIRFEPMKNGLLTATLLIKKSTPGNYLRNIRILMPGGVCRNKPFQQVRNPKQCPNNSFMSFEKHHKQLIFNPQYLTFMRDFKVIRFMNMSGVTRNNIRSWNQRPTLQKSTWGGKEGVRGVPIEVMVQLANTLNANPWFNIPHKADDGYINNYARYVKRHLKPHLKVYLEYSNETWNDVFVPQAEHMKQMGVARRLDKDRRVAGAKFYSMQSVHIFKIWERAFGNNQRLMRVMGGLATNLQLSHTILGYKNAYKSVDALAIAPYFHINQSQMGGVRSVQRVFQLLNDDKNRYSINNTLKAAKEQAQIAQSYGVQLVAYEGGQHLVHSKTHSLKEGANPYLVKANKHPMMGQAYQRLLNGWKLAGGNLFVAFSAPRPSTWHGSWGVKEYINEPNHLAPKYAALMSFKRANRCWWKGCTSPTVARLKKPSKIAAHLATGNPAIPKTPNIVTIRKTERSKGQRISTVINGTINDPRDLSAVWYSSWDDDNLYVWVNVQDDRHIKDSSKPWADDSVEIYIDADASRSATYDGKNDFQLTYRMHDKQLSVGGNSASRNMRGVKQEMVKKADGYHLKTAIPWQALNVKPAAGRRVGFDVQINDDDTGNSRDAKLSWNANVDKAWKNPQMFGQLVLH</sequence>
<dbReference type="GO" id="GO:0016052">
    <property type="term" value="P:carbohydrate catabolic process"/>
    <property type="evidence" value="ECO:0007669"/>
    <property type="project" value="InterPro"/>
</dbReference>
<protein>
    <submittedName>
        <fullName evidence="3">Cellulose-binding domain protein</fullName>
    </submittedName>
</protein>
<evidence type="ECO:0000256" key="1">
    <source>
        <dbReference type="SAM" id="SignalP"/>
    </source>
</evidence>
<reference evidence="3" key="1">
    <citation type="submission" date="2020-01" db="EMBL/GenBank/DDBJ databases">
        <authorList>
            <person name="Meier V. D."/>
            <person name="Meier V D."/>
        </authorList>
    </citation>
    <scope>NUCLEOTIDE SEQUENCE</scope>
    <source>
        <strain evidence="3">HLG_WM_MAG_07</strain>
    </source>
</reference>
<dbReference type="GO" id="GO:0030246">
    <property type="term" value="F:carbohydrate binding"/>
    <property type="evidence" value="ECO:0007669"/>
    <property type="project" value="InterPro"/>
</dbReference>
<gene>
    <name evidence="3" type="ORF">HELGO_WM4370</name>
</gene>
<dbReference type="InterPro" id="IPR010502">
    <property type="entry name" value="Carb-bd_dom_fam9"/>
</dbReference>
<dbReference type="CDD" id="cd09619">
    <property type="entry name" value="CBM9_like_4"/>
    <property type="match status" value="1"/>
</dbReference>
<dbReference type="EMBL" id="CACVAY010000071">
    <property type="protein sequence ID" value="CAA6814812.1"/>
    <property type="molecule type" value="Genomic_DNA"/>
</dbReference>
<evidence type="ECO:0000259" key="2">
    <source>
        <dbReference type="Pfam" id="PF06452"/>
    </source>
</evidence>
<evidence type="ECO:0000313" key="3">
    <source>
        <dbReference type="EMBL" id="CAA6814812.1"/>
    </source>
</evidence>
<accession>A0A6S6THB7</accession>
<feature type="domain" description="Carbohydrate-binding" evidence="2">
    <location>
        <begin position="595"/>
        <end position="765"/>
    </location>
</feature>